<proteinExistence type="predicted"/>
<dbReference type="PRINTS" id="PR00946">
    <property type="entry name" value="HGSCAVENGER"/>
</dbReference>
<dbReference type="EMBL" id="UOGE01000081">
    <property type="protein sequence ID" value="VAX23104.1"/>
    <property type="molecule type" value="Genomic_DNA"/>
</dbReference>
<dbReference type="InterPro" id="IPR017969">
    <property type="entry name" value="Heavy-metal-associated_CS"/>
</dbReference>
<protein>
    <recommendedName>
        <fullName evidence="2">HMA domain-containing protein</fullName>
    </recommendedName>
</protein>
<dbReference type="Gene3D" id="3.30.70.100">
    <property type="match status" value="1"/>
</dbReference>
<evidence type="ECO:0000259" key="2">
    <source>
        <dbReference type="PROSITE" id="PS50846"/>
    </source>
</evidence>
<feature type="domain" description="HMA" evidence="2">
    <location>
        <begin position="2"/>
        <end position="68"/>
    </location>
</feature>
<evidence type="ECO:0000256" key="1">
    <source>
        <dbReference type="ARBA" id="ARBA00022723"/>
    </source>
</evidence>
<dbReference type="PROSITE" id="PS50846">
    <property type="entry name" value="HMA_2"/>
    <property type="match status" value="1"/>
</dbReference>
<reference evidence="3" key="1">
    <citation type="submission" date="2018-06" db="EMBL/GenBank/DDBJ databases">
        <authorList>
            <person name="Zhirakovskaya E."/>
        </authorList>
    </citation>
    <scope>NUCLEOTIDE SEQUENCE</scope>
</reference>
<sequence length="71" mass="7528">MAAKTINIDGMDCGHCASFVTLALEKIEGVSEASVSLEARNAFVVIDDSKVTEEMMISAIKEAGYTVKSIS</sequence>
<dbReference type="FunFam" id="3.30.70.100:FF:000001">
    <property type="entry name" value="ATPase copper transporting beta"/>
    <property type="match status" value="1"/>
</dbReference>
<dbReference type="AlphaFoldDB" id="A0A3B1CGK5"/>
<dbReference type="InterPro" id="IPR036163">
    <property type="entry name" value="HMA_dom_sf"/>
</dbReference>
<gene>
    <name evidence="3" type="ORF">MNBD_NITROSPINAE02-905</name>
</gene>
<keyword evidence="1" id="KW-0479">Metal-binding</keyword>
<dbReference type="Pfam" id="PF00403">
    <property type="entry name" value="HMA"/>
    <property type="match status" value="1"/>
</dbReference>
<dbReference type="CDD" id="cd00371">
    <property type="entry name" value="HMA"/>
    <property type="match status" value="1"/>
</dbReference>
<name>A0A3B1CGK5_9ZZZZ</name>
<dbReference type="PROSITE" id="PS01047">
    <property type="entry name" value="HMA_1"/>
    <property type="match status" value="1"/>
</dbReference>
<accession>A0A3B1CGK5</accession>
<organism evidence="3">
    <name type="scientific">hydrothermal vent metagenome</name>
    <dbReference type="NCBI Taxonomy" id="652676"/>
    <lineage>
        <taxon>unclassified sequences</taxon>
        <taxon>metagenomes</taxon>
        <taxon>ecological metagenomes</taxon>
    </lineage>
</organism>
<dbReference type="InterPro" id="IPR001802">
    <property type="entry name" value="MerP/CopZ"/>
</dbReference>
<dbReference type="SUPFAM" id="SSF55008">
    <property type="entry name" value="HMA, heavy metal-associated domain"/>
    <property type="match status" value="1"/>
</dbReference>
<evidence type="ECO:0000313" key="3">
    <source>
        <dbReference type="EMBL" id="VAX23104.1"/>
    </source>
</evidence>
<dbReference type="InterPro" id="IPR006121">
    <property type="entry name" value="HMA_dom"/>
</dbReference>
<dbReference type="GO" id="GO:0046872">
    <property type="term" value="F:metal ion binding"/>
    <property type="evidence" value="ECO:0007669"/>
    <property type="project" value="UniProtKB-KW"/>
</dbReference>